<dbReference type="PANTHER" id="PTHR43543">
    <property type="entry name" value="MALONIC SEMIALDEHYDE REDUCTASE RUTE-RELATED"/>
    <property type="match status" value="1"/>
</dbReference>
<comment type="caution">
    <text evidence="2">The sequence shown here is derived from an EMBL/GenBank/DDBJ whole genome shotgun (WGS) entry which is preliminary data.</text>
</comment>
<dbReference type="SUPFAM" id="SSF55469">
    <property type="entry name" value="FMN-dependent nitroreductase-like"/>
    <property type="match status" value="1"/>
</dbReference>
<dbReference type="InterPro" id="IPR050461">
    <property type="entry name" value="Nitroreductase_HadB/RutE"/>
</dbReference>
<dbReference type="Proteomes" id="UP000273119">
    <property type="component" value="Unassembled WGS sequence"/>
</dbReference>
<dbReference type="InterPro" id="IPR029479">
    <property type="entry name" value="Nitroreductase"/>
</dbReference>
<dbReference type="Gene3D" id="3.40.109.10">
    <property type="entry name" value="NADH Oxidase"/>
    <property type="match status" value="1"/>
</dbReference>
<sequence>MDSGAVEQLFTGAHTAAAFAPTPVTQEQQRAIHEMMRMPPTAMNTQPLRILWVRSPEARERLGALMSQPNRAKTLAAPLSAVLAYDVNWHEHLATLAPFRLDSQAEFAANEPLRTGMAQMSAHIQAGYFLLAARANGLDVGPMSGFDKSGVDREFLAEKGWHSFAVVNLGHPAADGAGYRDRQGRLSFEEQTLTL</sequence>
<keyword evidence="3" id="KW-1185">Reference proteome</keyword>
<dbReference type="Pfam" id="PF00881">
    <property type="entry name" value="Nitroreductase"/>
    <property type="match status" value="1"/>
</dbReference>
<evidence type="ECO:0000313" key="3">
    <source>
        <dbReference type="Proteomes" id="UP000273119"/>
    </source>
</evidence>
<protein>
    <submittedName>
        <fullName evidence="2">Malonic semialdehyde reductase</fullName>
    </submittedName>
</protein>
<dbReference type="NCBIfam" id="NF003768">
    <property type="entry name" value="PRK05365.1"/>
    <property type="match status" value="1"/>
</dbReference>
<dbReference type="AlphaFoldDB" id="A0A496PIE7"/>
<evidence type="ECO:0000259" key="1">
    <source>
        <dbReference type="Pfam" id="PF00881"/>
    </source>
</evidence>
<proteinExistence type="predicted"/>
<dbReference type="InterPro" id="IPR000415">
    <property type="entry name" value="Nitroreductase-like"/>
</dbReference>
<name>A0A496PIE7_9MICC</name>
<evidence type="ECO:0000313" key="2">
    <source>
        <dbReference type="EMBL" id="RKW70273.1"/>
    </source>
</evidence>
<reference evidence="2 3" key="1">
    <citation type="submission" date="2018-07" db="EMBL/GenBank/DDBJ databases">
        <title>Arthrobacter sp. nov., isolated from raw cow's milk with high bacterial count.</title>
        <authorList>
            <person name="Hahne J."/>
            <person name="Isele D."/>
            <person name="Lipski A."/>
        </authorList>
    </citation>
    <scope>NUCLEOTIDE SEQUENCE [LARGE SCALE GENOMIC DNA]</scope>
    <source>
        <strain evidence="2 3">JZ R-183</strain>
    </source>
</reference>
<feature type="domain" description="Nitroreductase" evidence="1">
    <location>
        <begin position="18"/>
        <end position="171"/>
    </location>
</feature>
<dbReference type="EMBL" id="QQXL01000005">
    <property type="protein sequence ID" value="RKW70273.1"/>
    <property type="molecule type" value="Genomic_DNA"/>
</dbReference>
<dbReference type="GO" id="GO:0016491">
    <property type="term" value="F:oxidoreductase activity"/>
    <property type="evidence" value="ECO:0007669"/>
    <property type="project" value="InterPro"/>
</dbReference>
<gene>
    <name evidence="2" type="ORF">DWQ67_09245</name>
</gene>
<accession>A0A496PIE7</accession>
<dbReference type="PANTHER" id="PTHR43543:SF1">
    <property type="entry name" value="MALONIC SEMIALDEHYDE REDUCTASE RUTE-RELATED"/>
    <property type="match status" value="1"/>
</dbReference>
<organism evidence="2 3">
    <name type="scientific">Galactobacter caseinivorans</name>
    <dbReference type="NCBI Taxonomy" id="2676123"/>
    <lineage>
        <taxon>Bacteria</taxon>
        <taxon>Bacillati</taxon>
        <taxon>Actinomycetota</taxon>
        <taxon>Actinomycetes</taxon>
        <taxon>Micrococcales</taxon>
        <taxon>Micrococcaceae</taxon>
        <taxon>Galactobacter</taxon>
    </lineage>
</organism>